<dbReference type="Pfam" id="PF00958">
    <property type="entry name" value="GMP_synt_C"/>
    <property type="match status" value="1"/>
</dbReference>
<accession>A0A0U1P7I3</accession>
<evidence type="ECO:0000313" key="14">
    <source>
        <dbReference type="EMBL" id="GAD30560.1"/>
    </source>
</evidence>
<dbReference type="CDD" id="cd01997">
    <property type="entry name" value="GMP_synthase_C"/>
    <property type="match status" value="1"/>
</dbReference>
<evidence type="ECO:0000256" key="12">
    <source>
        <dbReference type="PROSITE-ProRule" id="PRU00886"/>
    </source>
</evidence>
<dbReference type="Gene3D" id="3.30.300.10">
    <property type="match status" value="1"/>
</dbReference>
<evidence type="ECO:0000313" key="15">
    <source>
        <dbReference type="Proteomes" id="UP000030675"/>
    </source>
</evidence>
<evidence type="ECO:0000256" key="10">
    <source>
        <dbReference type="ARBA" id="ARBA00022962"/>
    </source>
</evidence>
<keyword evidence="7 11" id="KW-0332">GMP biosynthesis</keyword>
<sequence>MTTTTNIHDQRILILDFGSQYTQLIARRIREIGVYCELWSWDVDEADIREFAPNGIILSGGPESVTEAGSPRAPQYVFEAGVPVFGVCYGMQTMAEQLGGKVAGSSEREFGYAQVKIVEPTHFLEGIQDAVAEDGTALMDVWMSHGDKVVEIPSDFVKVAETETCPFAAMANEEKRFYGVQFHPEVTHTRQGMKLIENFVMNICGCEKLWTSANIIEDAVARIKEQVGDDEVILGLSGGVDSSVVAMLIHRAIGDKLTCVFVDNGLLRLNEGQQVMDMFGDKFGLNIVHVQAEERFLSALAGIDDPEAKRKKIGHVFVDVFDEESKKLSNAKWLAQGTIYPDVIESAASKTGKAHVIKSHHNVGGLPDDMEMGLVEPLKELFKDEVRKIGLELGLPYNMLYRHPFPGPGLGVRVLGEVKKEYCDLLRRADAIFIEELHKADLYNKVSQAFTVFLPVRSVGVMGDGRKYDWVVSLRAVETIDFMTAHWAHLPYDFLGKVSNRIINEVDGISRVVYDISGKPPATIEWE</sequence>
<dbReference type="NCBIfam" id="TIGR00884">
    <property type="entry name" value="guaA_Cterm"/>
    <property type="match status" value="1"/>
</dbReference>
<dbReference type="UniPathway" id="UPA00189">
    <property type="reaction ID" value="UER00296"/>
</dbReference>
<dbReference type="InterPro" id="IPR029062">
    <property type="entry name" value="Class_I_gatase-like"/>
</dbReference>
<dbReference type="SUPFAM" id="SSF52402">
    <property type="entry name" value="Adenine nucleotide alpha hydrolases-like"/>
    <property type="match status" value="1"/>
</dbReference>
<keyword evidence="9 11" id="KW-0067">ATP-binding</keyword>
<keyword evidence="10 11" id="KW-0315">Glutamine amidotransferase</keyword>
<comment type="subunit">
    <text evidence="11">Homodimer.</text>
</comment>
<evidence type="ECO:0000256" key="4">
    <source>
        <dbReference type="ARBA" id="ARBA00021562"/>
    </source>
</evidence>
<dbReference type="InterPro" id="IPR017926">
    <property type="entry name" value="GATASE"/>
</dbReference>
<evidence type="ECO:0000256" key="8">
    <source>
        <dbReference type="ARBA" id="ARBA00022755"/>
    </source>
</evidence>
<dbReference type="InterPro" id="IPR022955">
    <property type="entry name" value="GMP_synthase"/>
</dbReference>
<dbReference type="EMBL" id="DF196819">
    <property type="protein sequence ID" value="GAD30560.1"/>
    <property type="molecule type" value="Genomic_DNA"/>
</dbReference>
<dbReference type="NCBIfam" id="NF000848">
    <property type="entry name" value="PRK00074.1"/>
    <property type="match status" value="1"/>
</dbReference>
<evidence type="ECO:0000259" key="13">
    <source>
        <dbReference type="PROSITE" id="PS51553"/>
    </source>
</evidence>
<dbReference type="InterPro" id="IPR022310">
    <property type="entry name" value="NAD/GMP_synthase"/>
</dbReference>
<feature type="active site" evidence="11">
    <location>
        <position position="183"/>
    </location>
</feature>
<dbReference type="InterPro" id="IPR025777">
    <property type="entry name" value="GMPS_ATP_PPase_dom"/>
</dbReference>
<dbReference type="Pfam" id="PF00117">
    <property type="entry name" value="GATase"/>
    <property type="match status" value="1"/>
</dbReference>
<dbReference type="CDD" id="cd01742">
    <property type="entry name" value="GATase1_GMP_Synthase"/>
    <property type="match status" value="1"/>
</dbReference>
<dbReference type="eggNOG" id="COG0519">
    <property type="taxonomic scope" value="Bacteria"/>
</dbReference>
<evidence type="ECO:0000256" key="9">
    <source>
        <dbReference type="ARBA" id="ARBA00022840"/>
    </source>
</evidence>
<dbReference type="NCBIfam" id="TIGR00888">
    <property type="entry name" value="guaA_Nterm"/>
    <property type="match status" value="1"/>
</dbReference>
<evidence type="ECO:0000256" key="7">
    <source>
        <dbReference type="ARBA" id="ARBA00022749"/>
    </source>
</evidence>
<dbReference type="GO" id="GO:0005829">
    <property type="term" value="C:cytosol"/>
    <property type="evidence" value="ECO:0007669"/>
    <property type="project" value="TreeGrafter"/>
</dbReference>
<feature type="binding site" evidence="12">
    <location>
        <begin position="237"/>
        <end position="243"/>
    </location>
    <ligand>
        <name>ATP</name>
        <dbReference type="ChEBI" id="CHEBI:30616"/>
    </ligand>
</feature>
<dbReference type="EC" id="6.3.5.2" evidence="3 11"/>
<dbReference type="RefSeq" id="WP_008986336.1">
    <property type="nucleotide sequence ID" value="NZ_DF196819.1"/>
</dbReference>
<dbReference type="eggNOG" id="COG0518">
    <property type="taxonomic scope" value="Bacteria"/>
</dbReference>
<keyword evidence="5 11" id="KW-0436">Ligase</keyword>
<dbReference type="SUPFAM" id="SSF52317">
    <property type="entry name" value="Class I glutamine amidotransferase-like"/>
    <property type="match status" value="1"/>
</dbReference>
<dbReference type="Gene3D" id="3.40.50.620">
    <property type="entry name" value="HUPs"/>
    <property type="match status" value="1"/>
</dbReference>
<feature type="active site" description="Nucleophile" evidence="11">
    <location>
        <position position="88"/>
    </location>
</feature>
<dbReference type="PROSITE" id="PS51553">
    <property type="entry name" value="GMPS_ATP_PPASE"/>
    <property type="match status" value="1"/>
</dbReference>
<dbReference type="PROSITE" id="PS51273">
    <property type="entry name" value="GATASE_TYPE_1"/>
    <property type="match status" value="1"/>
</dbReference>
<protein>
    <recommendedName>
        <fullName evidence="4 11">GMP synthase [glutamine-hydrolyzing]</fullName>
        <ecNumber evidence="3 11">6.3.5.2</ecNumber>
    </recommendedName>
    <alternativeName>
        <fullName evidence="11">GMP synthetase</fullName>
    </alternativeName>
    <alternativeName>
        <fullName evidence="11">Glutamine amidotransferase</fullName>
    </alternativeName>
</protein>
<feature type="active site" evidence="11">
    <location>
        <position position="185"/>
    </location>
</feature>
<dbReference type="InterPro" id="IPR014729">
    <property type="entry name" value="Rossmann-like_a/b/a_fold"/>
</dbReference>
<feature type="domain" description="GMPS ATP-PPase" evidence="13">
    <location>
        <begin position="210"/>
        <end position="402"/>
    </location>
</feature>
<evidence type="ECO:0000256" key="6">
    <source>
        <dbReference type="ARBA" id="ARBA00022741"/>
    </source>
</evidence>
<comment type="function">
    <text evidence="1 11">Catalyzes the synthesis of GMP from XMP.</text>
</comment>
<dbReference type="GO" id="GO:0005524">
    <property type="term" value="F:ATP binding"/>
    <property type="evidence" value="ECO:0007669"/>
    <property type="project" value="UniProtKB-UniRule"/>
</dbReference>
<evidence type="ECO:0000256" key="11">
    <source>
        <dbReference type="HAMAP-Rule" id="MF_00344"/>
    </source>
</evidence>
<dbReference type="PRINTS" id="PR00099">
    <property type="entry name" value="CPSGATASE"/>
</dbReference>
<dbReference type="AlphaFoldDB" id="A0A0U1P7I3"/>
<evidence type="ECO:0000256" key="5">
    <source>
        <dbReference type="ARBA" id="ARBA00022598"/>
    </source>
</evidence>
<dbReference type="FunFam" id="3.40.50.620:FF:000001">
    <property type="entry name" value="GMP synthase [glutamine-hydrolyzing]"/>
    <property type="match status" value="1"/>
</dbReference>
<dbReference type="PRINTS" id="PR00097">
    <property type="entry name" value="ANTSNTHASEII"/>
</dbReference>
<gene>
    <name evidence="11" type="primary">guaA</name>
    <name evidence="14" type="ORF">PLEI_2216</name>
</gene>
<dbReference type="GO" id="GO:0003921">
    <property type="term" value="F:GMP synthase activity"/>
    <property type="evidence" value="ECO:0007669"/>
    <property type="project" value="InterPro"/>
</dbReference>
<keyword evidence="8 11" id="KW-0658">Purine biosynthesis</keyword>
<dbReference type="FunFam" id="3.40.50.880:FF:000001">
    <property type="entry name" value="GMP synthase [glutamine-hydrolyzing]"/>
    <property type="match status" value="1"/>
</dbReference>
<name>A0A0U1P7I3_PHOLE</name>
<dbReference type="Proteomes" id="UP000030675">
    <property type="component" value="Unassembled WGS sequence"/>
</dbReference>
<dbReference type="FunFam" id="3.30.300.10:FF:000002">
    <property type="entry name" value="GMP synthase [glutamine-hydrolyzing]"/>
    <property type="match status" value="1"/>
</dbReference>
<dbReference type="Pfam" id="PF02540">
    <property type="entry name" value="NAD_synthase"/>
    <property type="match status" value="1"/>
</dbReference>
<dbReference type="HOGENOM" id="CLU_014340_0_5_6"/>
<comment type="catalytic activity">
    <reaction evidence="11">
        <text>XMP + L-glutamine + ATP + H2O = GMP + L-glutamate + AMP + diphosphate + 2 H(+)</text>
        <dbReference type="Rhea" id="RHEA:11680"/>
        <dbReference type="ChEBI" id="CHEBI:15377"/>
        <dbReference type="ChEBI" id="CHEBI:15378"/>
        <dbReference type="ChEBI" id="CHEBI:29985"/>
        <dbReference type="ChEBI" id="CHEBI:30616"/>
        <dbReference type="ChEBI" id="CHEBI:33019"/>
        <dbReference type="ChEBI" id="CHEBI:57464"/>
        <dbReference type="ChEBI" id="CHEBI:58115"/>
        <dbReference type="ChEBI" id="CHEBI:58359"/>
        <dbReference type="ChEBI" id="CHEBI:456215"/>
        <dbReference type="EC" id="6.3.5.2"/>
    </reaction>
</comment>
<proteinExistence type="inferred from homology"/>
<dbReference type="InterPro" id="IPR004739">
    <property type="entry name" value="GMP_synth_GATase"/>
</dbReference>
<keyword evidence="6 11" id="KW-0547">Nucleotide-binding</keyword>
<evidence type="ECO:0000256" key="2">
    <source>
        <dbReference type="ARBA" id="ARBA00005153"/>
    </source>
</evidence>
<dbReference type="PRINTS" id="PR00096">
    <property type="entry name" value="GATASE"/>
</dbReference>
<dbReference type="SUPFAM" id="SSF54810">
    <property type="entry name" value="GMP synthetase C-terminal dimerisation domain"/>
    <property type="match status" value="1"/>
</dbReference>
<organism evidence="14 15">
    <name type="scientific">Photobacterium leiognathi lrivu.4.1</name>
    <dbReference type="NCBI Taxonomy" id="1248232"/>
    <lineage>
        <taxon>Bacteria</taxon>
        <taxon>Pseudomonadati</taxon>
        <taxon>Pseudomonadota</taxon>
        <taxon>Gammaproteobacteria</taxon>
        <taxon>Vibrionales</taxon>
        <taxon>Vibrionaceae</taxon>
        <taxon>Photobacterium</taxon>
    </lineage>
</organism>
<dbReference type="PANTHER" id="PTHR11922:SF2">
    <property type="entry name" value="GMP SYNTHASE [GLUTAMINE-HYDROLYZING]"/>
    <property type="match status" value="1"/>
</dbReference>
<dbReference type="InterPro" id="IPR001674">
    <property type="entry name" value="GMP_synth_C"/>
</dbReference>
<evidence type="ECO:0000256" key="3">
    <source>
        <dbReference type="ARBA" id="ARBA00012746"/>
    </source>
</evidence>
<dbReference type="HAMAP" id="MF_00344">
    <property type="entry name" value="GMP_synthase"/>
    <property type="match status" value="1"/>
</dbReference>
<dbReference type="Gene3D" id="3.40.50.880">
    <property type="match status" value="1"/>
</dbReference>
<evidence type="ECO:0000256" key="1">
    <source>
        <dbReference type="ARBA" id="ARBA00002332"/>
    </source>
</evidence>
<reference evidence="15" key="1">
    <citation type="submission" date="2012-12" db="EMBL/GenBank/DDBJ databases">
        <title>Genome Sequence of Photobacterium leiognathi lrivu.4.1.</title>
        <authorList>
            <person name="Urbanczyk H."/>
            <person name="Ogura Y."/>
            <person name="Hayashi T."/>
            <person name="Dunlap P.V."/>
        </authorList>
    </citation>
    <scope>NUCLEOTIDE SEQUENCE [LARGE SCALE GENOMIC DNA]</scope>
    <source>
        <strain evidence="15">lrivu.4.1</strain>
    </source>
</reference>
<comment type="pathway">
    <text evidence="2 11">Purine metabolism; GMP biosynthesis; GMP from XMP (L-Gln route): step 1/1.</text>
</comment>
<dbReference type="PANTHER" id="PTHR11922">
    <property type="entry name" value="GMP SYNTHASE-RELATED"/>
    <property type="match status" value="1"/>
</dbReference>